<reference evidence="1 2" key="1">
    <citation type="journal article" date="2015" name="Genome Announc.">
        <title>Complete Genome Sequence of Microcystis aeruginosa NIES-2549, a Bloom-Forming Cyanobacterium from Lake Kasumigaura, Japan.</title>
        <authorList>
            <person name="Yamaguchi H."/>
            <person name="Suzuki S."/>
            <person name="Tanabe Y."/>
            <person name="Osana Y."/>
            <person name="Shimura Y."/>
            <person name="Ishida K."/>
            <person name="Kawachi M."/>
        </authorList>
    </citation>
    <scope>NUCLEOTIDE SEQUENCE [LARGE SCALE GENOMIC DNA]</scope>
    <source>
        <strain evidence="1 2">NIES-2549</strain>
    </source>
</reference>
<name>A0A0F6U3K4_MICAE</name>
<protein>
    <recommendedName>
        <fullName evidence="3">Glycogen phosphorylase</fullName>
    </recommendedName>
</protein>
<dbReference type="HOGENOM" id="CLU_200464_2_0_3"/>
<dbReference type="EMBL" id="CP011304">
    <property type="protein sequence ID" value="AKE64174.1"/>
    <property type="molecule type" value="Genomic_DNA"/>
</dbReference>
<sequence>MSIVFDLELTNQLSLLPDKDLVDLCPPIKPYQVTKNQKY</sequence>
<evidence type="ECO:0000313" key="1">
    <source>
        <dbReference type="EMBL" id="AKE64174.1"/>
    </source>
</evidence>
<proteinExistence type="predicted"/>
<gene>
    <name evidence="1" type="ORF">MYAER_1826</name>
</gene>
<dbReference type="PATRIC" id="fig|1641812.3.peg.1881"/>
<dbReference type="AlphaFoldDB" id="A0A0F6U3K4"/>
<evidence type="ECO:0008006" key="3">
    <source>
        <dbReference type="Google" id="ProtNLM"/>
    </source>
</evidence>
<accession>A0A0F6U3K4</accession>
<evidence type="ECO:0000313" key="2">
    <source>
        <dbReference type="Proteomes" id="UP000034103"/>
    </source>
</evidence>
<dbReference type="Proteomes" id="UP000034103">
    <property type="component" value="Chromosome"/>
</dbReference>
<organism evidence="1 2">
    <name type="scientific">Microcystis aeruginosa NIES-2549</name>
    <dbReference type="NCBI Taxonomy" id="1641812"/>
    <lineage>
        <taxon>Bacteria</taxon>
        <taxon>Bacillati</taxon>
        <taxon>Cyanobacteriota</taxon>
        <taxon>Cyanophyceae</taxon>
        <taxon>Oscillatoriophycideae</taxon>
        <taxon>Chroococcales</taxon>
        <taxon>Microcystaceae</taxon>
        <taxon>Microcystis</taxon>
    </lineage>
</organism>